<dbReference type="GO" id="GO:0003677">
    <property type="term" value="F:DNA binding"/>
    <property type="evidence" value="ECO:0007669"/>
    <property type="project" value="TreeGrafter"/>
</dbReference>
<dbReference type="SMART" id="SM00320">
    <property type="entry name" value="WD40"/>
    <property type="match status" value="6"/>
</dbReference>
<dbReference type="AlphaFoldDB" id="A0AAD9LR74"/>
<keyword evidence="2 4" id="KW-0853">WD repeat</keyword>
<evidence type="ECO:0000256" key="3">
    <source>
        <dbReference type="ARBA" id="ARBA00022737"/>
    </source>
</evidence>
<sequence>MGDLDRIRKSGPRQTQRTPSVNWRENINEEDKNFLKEMAEGKEQKVSADPDNFDRDIVAPKQKQIKSLAFLPRADRVLLACGDNTGCVALWPPSSGVKQEDAGEKTITYQPHLRPVSQLLFTEPSKLLSASTDGGVRMFDLNSATYSSVKTTNTKDPLRSLALSSSSQVYYAGCGDGGLRVVDLRAGQRTGEKIHLHKEAINSVHQHPHLEHCVVTASSDHSVRLWDARKFEYYDTPPLINQYASNSVNCAYFSPNGEWLVTVCRRSRPNYNFCFRGPVSEYPAITVYDTSTLSLDAAELTETARIGVCRFSTSKLKAAWEPKRPNLFAAGCFGRPRRTQIFQADKSQPVRELVSDSFDFVTSDLVFHPHLELIAGCTDDSGASGKLALWRGKKAASSDESKVKAEKIEIA</sequence>
<dbReference type="EMBL" id="JASMQC010000003">
    <property type="protein sequence ID" value="KAK1946568.1"/>
    <property type="molecule type" value="Genomic_DNA"/>
</dbReference>
<gene>
    <name evidence="6" type="ORF">P3T76_002120</name>
</gene>
<feature type="repeat" description="WD" evidence="4">
    <location>
        <begin position="194"/>
        <end position="236"/>
    </location>
</feature>
<dbReference type="InterPro" id="IPR050853">
    <property type="entry name" value="WD_repeat_DNA-damage-binding"/>
</dbReference>
<comment type="caution">
    <text evidence="6">The sequence shown here is derived from an EMBL/GenBank/DDBJ whole genome shotgun (WGS) entry which is preliminary data.</text>
</comment>
<evidence type="ECO:0000256" key="5">
    <source>
        <dbReference type="SAM" id="MobiDB-lite"/>
    </source>
</evidence>
<protein>
    <submittedName>
        <fullName evidence="6">WD repeat-containing protein 76</fullName>
    </submittedName>
</protein>
<feature type="region of interest" description="Disordered" evidence="5">
    <location>
        <begin position="1"/>
        <end position="28"/>
    </location>
</feature>
<evidence type="ECO:0000313" key="6">
    <source>
        <dbReference type="EMBL" id="KAK1946568.1"/>
    </source>
</evidence>
<keyword evidence="3" id="KW-0677">Repeat</keyword>
<evidence type="ECO:0000256" key="4">
    <source>
        <dbReference type="PROSITE-ProRule" id="PRU00221"/>
    </source>
</evidence>
<organism evidence="6 7">
    <name type="scientific">Phytophthora citrophthora</name>
    <dbReference type="NCBI Taxonomy" id="4793"/>
    <lineage>
        <taxon>Eukaryota</taxon>
        <taxon>Sar</taxon>
        <taxon>Stramenopiles</taxon>
        <taxon>Oomycota</taxon>
        <taxon>Peronosporomycetes</taxon>
        <taxon>Peronosporales</taxon>
        <taxon>Peronosporaceae</taxon>
        <taxon>Phytophthora</taxon>
    </lineage>
</organism>
<dbReference type="PANTHER" id="PTHR14773:SF0">
    <property type="entry name" value="WD REPEAT-CONTAINING PROTEIN 76"/>
    <property type="match status" value="1"/>
</dbReference>
<evidence type="ECO:0000313" key="7">
    <source>
        <dbReference type="Proteomes" id="UP001259832"/>
    </source>
</evidence>
<accession>A0AAD9LR74</accession>
<dbReference type="Pfam" id="PF00400">
    <property type="entry name" value="WD40"/>
    <property type="match status" value="2"/>
</dbReference>
<dbReference type="Gene3D" id="2.130.10.10">
    <property type="entry name" value="YVTN repeat-like/Quinoprotein amine dehydrogenase"/>
    <property type="match status" value="1"/>
</dbReference>
<dbReference type="InterPro" id="IPR015943">
    <property type="entry name" value="WD40/YVTN_repeat-like_dom_sf"/>
</dbReference>
<proteinExistence type="inferred from homology"/>
<dbReference type="PANTHER" id="PTHR14773">
    <property type="entry name" value="WD REPEAT-CONTAINING PROTEIN 76"/>
    <property type="match status" value="1"/>
</dbReference>
<dbReference type="PROSITE" id="PS50082">
    <property type="entry name" value="WD_REPEATS_2"/>
    <property type="match status" value="1"/>
</dbReference>
<evidence type="ECO:0000256" key="2">
    <source>
        <dbReference type="ARBA" id="ARBA00022574"/>
    </source>
</evidence>
<evidence type="ECO:0000256" key="1">
    <source>
        <dbReference type="ARBA" id="ARBA00005434"/>
    </source>
</evidence>
<dbReference type="InterPro" id="IPR036322">
    <property type="entry name" value="WD40_repeat_dom_sf"/>
</dbReference>
<comment type="similarity">
    <text evidence="1">Belongs to the WD repeat DDB2/WDR76 family.</text>
</comment>
<feature type="compositionally biased region" description="Polar residues" evidence="5">
    <location>
        <begin position="12"/>
        <end position="25"/>
    </location>
</feature>
<dbReference type="Proteomes" id="UP001259832">
    <property type="component" value="Unassembled WGS sequence"/>
</dbReference>
<reference evidence="6" key="1">
    <citation type="submission" date="2023-08" db="EMBL/GenBank/DDBJ databases">
        <title>Reference Genome Resource for the Citrus Pathogen Phytophthora citrophthora.</title>
        <authorList>
            <person name="Moller H."/>
            <person name="Coetzee B."/>
            <person name="Rose L.J."/>
            <person name="Van Niekerk J.M."/>
        </authorList>
    </citation>
    <scope>NUCLEOTIDE SEQUENCE</scope>
    <source>
        <strain evidence="6">STE-U-9442</strain>
    </source>
</reference>
<dbReference type="SUPFAM" id="SSF50978">
    <property type="entry name" value="WD40 repeat-like"/>
    <property type="match status" value="1"/>
</dbReference>
<dbReference type="GO" id="GO:0005634">
    <property type="term" value="C:nucleus"/>
    <property type="evidence" value="ECO:0007669"/>
    <property type="project" value="TreeGrafter"/>
</dbReference>
<keyword evidence="7" id="KW-1185">Reference proteome</keyword>
<dbReference type="GO" id="GO:2000001">
    <property type="term" value="P:regulation of DNA damage checkpoint"/>
    <property type="evidence" value="ECO:0007669"/>
    <property type="project" value="TreeGrafter"/>
</dbReference>
<dbReference type="PROSITE" id="PS50294">
    <property type="entry name" value="WD_REPEATS_REGION"/>
    <property type="match status" value="1"/>
</dbReference>
<dbReference type="InterPro" id="IPR001680">
    <property type="entry name" value="WD40_rpt"/>
</dbReference>
<name>A0AAD9LR74_9STRA</name>